<dbReference type="InterPro" id="IPR036138">
    <property type="entry name" value="PBP_dimer_sf"/>
</dbReference>
<evidence type="ECO:0000259" key="5">
    <source>
        <dbReference type="Pfam" id="PF03717"/>
    </source>
</evidence>
<keyword evidence="2" id="KW-0645">Protease</keyword>
<dbReference type="InterPro" id="IPR005311">
    <property type="entry name" value="PBP_dimer"/>
</dbReference>
<evidence type="ECO:0000313" key="7">
    <source>
        <dbReference type="Proteomes" id="UP000738431"/>
    </source>
</evidence>
<dbReference type="Gene3D" id="3.90.1310.10">
    <property type="entry name" value="Penicillin-binding protein 2a (Domain 2)"/>
    <property type="match status" value="1"/>
</dbReference>
<keyword evidence="2" id="KW-0378">Hydrolase</keyword>
<keyword evidence="7" id="KW-1185">Reference proteome</keyword>
<protein>
    <submittedName>
        <fullName evidence="6">Penicillin-binding protein 2</fullName>
    </submittedName>
</protein>
<evidence type="ECO:0000313" key="6">
    <source>
        <dbReference type="EMBL" id="WRQ89109.1"/>
    </source>
</evidence>
<dbReference type="RefSeq" id="WP_221030980.1">
    <property type="nucleotide sequence ID" value="NZ_CP139781.1"/>
</dbReference>
<feature type="domain" description="Penicillin-binding protein dimerisation" evidence="5">
    <location>
        <begin position="56"/>
        <end position="214"/>
    </location>
</feature>
<keyword evidence="3" id="KW-0472">Membrane</keyword>
<proteinExistence type="predicted"/>
<dbReference type="PANTHER" id="PTHR30627:SF1">
    <property type="entry name" value="PEPTIDOGLYCAN D,D-TRANSPEPTIDASE FTSI"/>
    <property type="match status" value="1"/>
</dbReference>
<dbReference type="Pfam" id="PF03717">
    <property type="entry name" value="PBP_dimer"/>
    <property type="match status" value="1"/>
</dbReference>
<dbReference type="InterPro" id="IPR050515">
    <property type="entry name" value="Beta-lactam/transpept"/>
</dbReference>
<dbReference type="InterPro" id="IPR012338">
    <property type="entry name" value="Beta-lactam/transpept-like"/>
</dbReference>
<evidence type="ECO:0000259" key="4">
    <source>
        <dbReference type="Pfam" id="PF00905"/>
    </source>
</evidence>
<name>A0ABZ1CES9_9BACT</name>
<accession>A0ABZ1CES9</accession>
<evidence type="ECO:0000256" key="2">
    <source>
        <dbReference type="ARBA" id="ARBA00022645"/>
    </source>
</evidence>
<dbReference type="Gene3D" id="3.40.710.10">
    <property type="entry name" value="DD-peptidase/beta-lactamase superfamily"/>
    <property type="match status" value="1"/>
</dbReference>
<evidence type="ECO:0000256" key="3">
    <source>
        <dbReference type="ARBA" id="ARBA00023136"/>
    </source>
</evidence>
<dbReference type="Gene3D" id="3.30.450.330">
    <property type="match status" value="1"/>
</dbReference>
<dbReference type="SUPFAM" id="SSF56601">
    <property type="entry name" value="beta-lactamase/transpeptidase-like"/>
    <property type="match status" value="1"/>
</dbReference>
<dbReference type="Proteomes" id="UP000738431">
    <property type="component" value="Chromosome"/>
</dbReference>
<dbReference type="SUPFAM" id="SSF56519">
    <property type="entry name" value="Penicillin binding protein dimerisation domain"/>
    <property type="match status" value="1"/>
</dbReference>
<dbReference type="EMBL" id="CP139781">
    <property type="protein sequence ID" value="WRQ89109.1"/>
    <property type="molecule type" value="Genomic_DNA"/>
</dbReference>
<dbReference type="PANTHER" id="PTHR30627">
    <property type="entry name" value="PEPTIDOGLYCAN D,D-TRANSPEPTIDASE"/>
    <property type="match status" value="1"/>
</dbReference>
<keyword evidence="2" id="KW-0121">Carboxypeptidase</keyword>
<gene>
    <name evidence="6" type="ORF">K1X11_006790</name>
</gene>
<reference evidence="6 7" key="1">
    <citation type="submission" date="2023-12" db="EMBL/GenBank/DDBJ databases">
        <title>Description of an unclassified Opitutus bacterium of Verrucomicrobiota.</title>
        <authorList>
            <person name="Zhang D.-F."/>
        </authorList>
    </citation>
    <scope>NUCLEOTIDE SEQUENCE [LARGE SCALE GENOMIC DNA]</scope>
    <source>
        <strain evidence="6 7">WL0086</strain>
    </source>
</reference>
<evidence type="ECO:0000256" key="1">
    <source>
        <dbReference type="ARBA" id="ARBA00004370"/>
    </source>
</evidence>
<dbReference type="InterPro" id="IPR001460">
    <property type="entry name" value="PCN-bd_Tpept"/>
</dbReference>
<organism evidence="6 7">
    <name type="scientific">Actomonas aquatica</name>
    <dbReference type="NCBI Taxonomy" id="2866162"/>
    <lineage>
        <taxon>Bacteria</taxon>
        <taxon>Pseudomonadati</taxon>
        <taxon>Verrucomicrobiota</taxon>
        <taxon>Opitutia</taxon>
        <taxon>Opitutales</taxon>
        <taxon>Opitutaceae</taxon>
        <taxon>Actomonas</taxon>
    </lineage>
</organism>
<comment type="subcellular location">
    <subcellularLocation>
        <location evidence="1">Membrane</location>
    </subcellularLocation>
</comment>
<feature type="domain" description="Penicillin-binding protein transpeptidase" evidence="4">
    <location>
        <begin position="291"/>
        <end position="583"/>
    </location>
</feature>
<dbReference type="Pfam" id="PF00905">
    <property type="entry name" value="Transpeptidase"/>
    <property type="match status" value="1"/>
</dbReference>
<sequence>MSKGFASSYRLVLIATGVLLCFVAVGARLVSLHVLERAHLVTYVDQARYDMEREHGRRGDILDARGDVLATSRPLVQLAVDAWYVPEYLEHIGKNNPGRAVERESIERQKRRELADILDIPYAELEAFWQPEKRNTSDGRTIPVRWRKLHDGVDESVFDRIMAINVGDRTKALNEVPRAYKGLPLGLTFKRRYERYYPRKQLAAHVLGFVNKENVPFGGIEAHADDYLRAYDGWWESEKDGRRREMAHLRVRDVPPEDGLNVQLSIDSAVQHLIESELAYIAQTYEPKKASIIVSDAQTGFILGLANYPTYNLNDYGSATEDQQRNVAITDQLDPGSTFKIVAASGALEAGLVNPGTRFNCSIDSIEYKGRVRRFIPDDHANTHPLSVAEIISHSSNIGAAQLGMLLGEQGLYDTAHKFGFGEKTGLPLGYESPGLLNHPDKWSAVEITRIPAGYSISATPMQIHYGMATIASGGELLKPQVVRAILDENGEPIFRFDRSARRRVISPETAAEMAQMLMGVASDEGTAKKAEIPGYEVAGKTGTAQKLIDGKYSKRHHIGSFSGFFPASDPRVVVTVIVDDAVIRSPYNPSRRMINYGSQVAVPAFARVARGLISYLDIQPATGPTRTSPRYAIQGGRR</sequence>